<dbReference type="InterPro" id="IPR012910">
    <property type="entry name" value="Plug_dom"/>
</dbReference>
<evidence type="ECO:0000256" key="2">
    <source>
        <dbReference type="ARBA" id="ARBA00022448"/>
    </source>
</evidence>
<proteinExistence type="inferred from homology"/>
<comment type="similarity">
    <text evidence="8 9">Belongs to the TonB-dependent receptor family.</text>
</comment>
<dbReference type="Gene3D" id="2.40.170.20">
    <property type="entry name" value="TonB-dependent receptor, beta-barrel domain"/>
    <property type="match status" value="1"/>
</dbReference>
<keyword evidence="3 8" id="KW-1134">Transmembrane beta strand</keyword>
<organism evidence="13 14">
    <name type="scientific">Brevundimonas mediterranea</name>
    <dbReference type="NCBI Taxonomy" id="74329"/>
    <lineage>
        <taxon>Bacteria</taxon>
        <taxon>Pseudomonadati</taxon>
        <taxon>Pseudomonadota</taxon>
        <taxon>Alphaproteobacteria</taxon>
        <taxon>Caulobacterales</taxon>
        <taxon>Caulobacteraceae</taxon>
        <taxon>Brevundimonas</taxon>
    </lineage>
</organism>
<feature type="domain" description="TonB-dependent receptor-like beta-barrel" evidence="11">
    <location>
        <begin position="286"/>
        <end position="751"/>
    </location>
</feature>
<evidence type="ECO:0000259" key="11">
    <source>
        <dbReference type="Pfam" id="PF00593"/>
    </source>
</evidence>
<evidence type="ECO:0000256" key="1">
    <source>
        <dbReference type="ARBA" id="ARBA00004571"/>
    </source>
</evidence>
<evidence type="ECO:0000259" key="12">
    <source>
        <dbReference type="Pfam" id="PF07715"/>
    </source>
</evidence>
<evidence type="ECO:0000256" key="4">
    <source>
        <dbReference type="ARBA" id="ARBA00022692"/>
    </source>
</evidence>
<evidence type="ECO:0000256" key="9">
    <source>
        <dbReference type="RuleBase" id="RU003357"/>
    </source>
</evidence>
<gene>
    <name evidence="13" type="ORF">GYM46_15000</name>
</gene>
<keyword evidence="7 8" id="KW-0998">Cell outer membrane</keyword>
<keyword evidence="2 8" id="KW-0813">Transport</keyword>
<dbReference type="CDD" id="cd01347">
    <property type="entry name" value="ligand_gated_channel"/>
    <property type="match status" value="1"/>
</dbReference>
<sequence length="790" mass="85695">MLIEAAPSAPVRAAPARPAANAATRSAPPPLGTPGGVEALDEVIVTGTRQASRTAAETLSPVDVLSQEEIRESVSGDLQDTLTLLAPSFNVQRLHADPPAFVRPTTMRGMPGKYVLALVNGRRYHNSAQGQAPDLSTIPSASIRRTEILRDGASAQYGSDAIAGVINIILDDRPGLRAFSQFSRYYQGDGEEYRFGLGGGLALGENGSISGALEYNRQGRTGRQVQRPDALAFELAHPGVELRDPVQKWGQPEEERLKGSLNANYRLSGNHELYAFGLFNDSEGMTDFNWRNPDATSNVYKATAAFPGFSFLSIFPGGFTPQFGSKIEDYHLSGGVRGDLSDRLTYDLALTWGTSRVAFSLDDTVNASLGPKSPTSFFLGREYQDDFVANADFVYRLPVGGSEPLNIAFGAEARVVTYGVQVGDKASWEIGPGAAYGLAVGSNGMPGYSPARAGEWDARSYAAYVDLEWRPVEALTLGAAGRYEDHDSFGGNFDYRLAARYELPVGLAVRGTYSTGFRAPKPFDLYSSAFTQSLNLTNGSVNNSGRLNVNDPLAISLGAQPLKPETSKNSALGVVYNNHGLTLSIDVYRVDSKDRLTTRSMSVPAGTPNPQNFTSLSYFMNAYEARTQGVDIVAAYRRDIGPGRFNTSLSYNQNETEILDDRLAPLNPLNKELFARRSRPGAGVSAGFGYDLGSLSVSSRIRYYGTWIDMGTDPDDADRLWQEFDPMVLANLSVSYDFANGVNVKVGGENIFDSYPDRATLDANRGLLYSRNAPFDTDGGQYWMRLGYNF</sequence>
<feature type="region of interest" description="Disordered" evidence="10">
    <location>
        <begin position="1"/>
        <end position="37"/>
    </location>
</feature>
<evidence type="ECO:0000256" key="6">
    <source>
        <dbReference type="ARBA" id="ARBA00023136"/>
    </source>
</evidence>
<dbReference type="Pfam" id="PF07715">
    <property type="entry name" value="Plug"/>
    <property type="match status" value="1"/>
</dbReference>
<dbReference type="Proteomes" id="UP000501325">
    <property type="component" value="Chromosome"/>
</dbReference>
<evidence type="ECO:0000256" key="3">
    <source>
        <dbReference type="ARBA" id="ARBA00022452"/>
    </source>
</evidence>
<dbReference type="InterPro" id="IPR000531">
    <property type="entry name" value="Beta-barrel_TonB"/>
</dbReference>
<keyword evidence="5 9" id="KW-0798">TonB box</keyword>
<reference evidence="13 14" key="1">
    <citation type="submission" date="2020-01" db="EMBL/GenBank/DDBJ databases">
        <authorList>
            <person name="Wang S."/>
        </authorList>
    </citation>
    <scope>NUCLEOTIDE SEQUENCE [LARGE SCALE GENOMIC DNA]</scope>
    <source>
        <strain evidence="13 14">D151-2-6</strain>
    </source>
</reference>
<feature type="compositionally biased region" description="Low complexity" evidence="10">
    <location>
        <begin position="1"/>
        <end position="26"/>
    </location>
</feature>
<dbReference type="InterPro" id="IPR039426">
    <property type="entry name" value="TonB-dep_rcpt-like"/>
</dbReference>
<evidence type="ECO:0000256" key="8">
    <source>
        <dbReference type="PROSITE-ProRule" id="PRU01360"/>
    </source>
</evidence>
<protein>
    <submittedName>
        <fullName evidence="13">TonB-dependent receptor</fullName>
    </submittedName>
</protein>
<dbReference type="InterPro" id="IPR036942">
    <property type="entry name" value="Beta-barrel_TonB_sf"/>
</dbReference>
<dbReference type="Pfam" id="PF00593">
    <property type="entry name" value="TonB_dep_Rec_b-barrel"/>
    <property type="match status" value="1"/>
</dbReference>
<dbReference type="PANTHER" id="PTHR47234:SF3">
    <property type="entry name" value="SECRETIN_TONB SHORT N-TERMINAL DOMAIN-CONTAINING PROTEIN"/>
    <property type="match status" value="1"/>
</dbReference>
<dbReference type="KEGG" id="bmed:GYM46_15000"/>
<dbReference type="PANTHER" id="PTHR47234">
    <property type="match status" value="1"/>
</dbReference>
<evidence type="ECO:0000256" key="5">
    <source>
        <dbReference type="ARBA" id="ARBA00023077"/>
    </source>
</evidence>
<dbReference type="InterPro" id="IPR037066">
    <property type="entry name" value="Plug_dom_sf"/>
</dbReference>
<dbReference type="PROSITE" id="PS52016">
    <property type="entry name" value="TONB_DEPENDENT_REC_3"/>
    <property type="match status" value="1"/>
</dbReference>
<keyword evidence="4 8" id="KW-0812">Transmembrane</keyword>
<evidence type="ECO:0000313" key="13">
    <source>
        <dbReference type="EMBL" id="QIH74694.1"/>
    </source>
</evidence>
<keyword evidence="13" id="KW-0675">Receptor</keyword>
<evidence type="ECO:0000256" key="10">
    <source>
        <dbReference type="SAM" id="MobiDB-lite"/>
    </source>
</evidence>
<dbReference type="SUPFAM" id="SSF56935">
    <property type="entry name" value="Porins"/>
    <property type="match status" value="1"/>
</dbReference>
<keyword evidence="6 8" id="KW-0472">Membrane</keyword>
<evidence type="ECO:0000313" key="14">
    <source>
        <dbReference type="Proteomes" id="UP000501325"/>
    </source>
</evidence>
<feature type="domain" description="TonB-dependent receptor plug" evidence="12">
    <location>
        <begin position="56"/>
        <end position="165"/>
    </location>
</feature>
<name>A0AB37EBM4_9CAUL</name>
<evidence type="ECO:0000256" key="7">
    <source>
        <dbReference type="ARBA" id="ARBA00023237"/>
    </source>
</evidence>
<dbReference type="Gene3D" id="2.170.130.10">
    <property type="entry name" value="TonB-dependent receptor, plug domain"/>
    <property type="match status" value="1"/>
</dbReference>
<accession>A0AB37EBM4</accession>
<dbReference type="EMBL" id="CP048751">
    <property type="protein sequence ID" value="QIH74694.1"/>
    <property type="molecule type" value="Genomic_DNA"/>
</dbReference>
<dbReference type="GO" id="GO:0009279">
    <property type="term" value="C:cell outer membrane"/>
    <property type="evidence" value="ECO:0007669"/>
    <property type="project" value="UniProtKB-SubCell"/>
</dbReference>
<comment type="subcellular location">
    <subcellularLocation>
        <location evidence="1 8">Cell outer membrane</location>
        <topology evidence="1 8">Multi-pass membrane protein</topology>
    </subcellularLocation>
</comment>
<dbReference type="AlphaFoldDB" id="A0AB37EBM4"/>